<reference evidence="10" key="1">
    <citation type="submission" date="2015-02" db="EMBL/GenBank/DDBJ databases">
        <authorList>
            <person name="Chooi Y.-H."/>
        </authorList>
    </citation>
    <scope>NUCLEOTIDE SEQUENCE [LARGE SCALE GENOMIC DNA]</scope>
    <source>
        <strain evidence="10">strain Y</strain>
    </source>
</reference>
<evidence type="ECO:0000256" key="4">
    <source>
        <dbReference type="ARBA" id="ARBA00022692"/>
    </source>
</evidence>
<comment type="subcellular location">
    <subcellularLocation>
        <location evidence="7">Cell inner membrane</location>
        <topology evidence="7">Multi-pass membrane protein</topology>
    </subcellularLocation>
    <subcellularLocation>
        <location evidence="1">Cell membrane</location>
        <topology evidence="1">Multi-pass membrane protein</topology>
    </subcellularLocation>
</comment>
<dbReference type="RefSeq" id="WP_076605324.1">
    <property type="nucleotide sequence ID" value="NZ_LN829118.1"/>
</dbReference>
<dbReference type="Proteomes" id="UP000033187">
    <property type="component" value="Chromosome 1"/>
</dbReference>
<feature type="domain" description="MgtC/SapB/SrpB/YhiD N-terminal" evidence="8">
    <location>
        <begin position="3"/>
        <end position="133"/>
    </location>
</feature>
<evidence type="ECO:0000313" key="9">
    <source>
        <dbReference type="EMBL" id="CPR21778.1"/>
    </source>
</evidence>
<evidence type="ECO:0000256" key="7">
    <source>
        <dbReference type="RuleBase" id="RU365041"/>
    </source>
</evidence>
<dbReference type="EMBL" id="LN829119">
    <property type="protein sequence ID" value="CPR21778.1"/>
    <property type="molecule type" value="Genomic_DNA"/>
</dbReference>
<comment type="similarity">
    <text evidence="2 7">Belongs to the MgtC/SapB family.</text>
</comment>
<dbReference type="GO" id="GO:0005886">
    <property type="term" value="C:plasma membrane"/>
    <property type="evidence" value="ECO:0007669"/>
    <property type="project" value="UniProtKB-SubCell"/>
</dbReference>
<keyword evidence="6 7" id="KW-0472">Membrane</keyword>
<evidence type="ECO:0000256" key="1">
    <source>
        <dbReference type="ARBA" id="ARBA00004651"/>
    </source>
</evidence>
<keyword evidence="4 7" id="KW-0812">Transmembrane</keyword>
<accession>A0A0D6JIJ3</accession>
<gene>
    <name evidence="9" type="ORF">YBN1229_v1_3211</name>
</gene>
<sequence>MRLLLAAGLGGVIGIDRELKDRPAGLRTHMMVSLAAALFTIITFEIFYQVRGEFPSGNVDPIRIIEAVTAGVAFLAAGSIIVSGRKIQGLTTGAGMWLAGAIGLACGGGYYYVAIVAVVISIVILAFVKRLEDRIFPPEPPLDPKNNDEA</sequence>
<organism evidence="9 10">
    <name type="scientific">Candidatus Filomicrobium marinum</name>
    <dbReference type="NCBI Taxonomy" id="1608628"/>
    <lineage>
        <taxon>Bacteria</taxon>
        <taxon>Pseudomonadati</taxon>
        <taxon>Pseudomonadota</taxon>
        <taxon>Alphaproteobacteria</taxon>
        <taxon>Hyphomicrobiales</taxon>
        <taxon>Hyphomicrobiaceae</taxon>
        <taxon>Filomicrobium</taxon>
    </lineage>
</organism>
<dbReference type="InterPro" id="IPR049177">
    <property type="entry name" value="MgtC_SapB_SrpB_YhiD_N"/>
</dbReference>
<dbReference type="KEGG" id="fiy:BN1229_v1_3211"/>
<dbReference type="PANTHER" id="PTHR33778:SF1">
    <property type="entry name" value="MAGNESIUM TRANSPORTER YHID-RELATED"/>
    <property type="match status" value="1"/>
</dbReference>
<evidence type="ECO:0000256" key="5">
    <source>
        <dbReference type="ARBA" id="ARBA00022989"/>
    </source>
</evidence>
<evidence type="ECO:0000256" key="2">
    <source>
        <dbReference type="ARBA" id="ARBA00009298"/>
    </source>
</evidence>
<keyword evidence="7" id="KW-0997">Cell inner membrane</keyword>
<dbReference type="PRINTS" id="PR01837">
    <property type="entry name" value="MGTCSAPBPROT"/>
</dbReference>
<evidence type="ECO:0000256" key="6">
    <source>
        <dbReference type="ARBA" id="ARBA00023136"/>
    </source>
</evidence>
<dbReference type="Pfam" id="PF02308">
    <property type="entry name" value="MgtC"/>
    <property type="match status" value="1"/>
</dbReference>
<evidence type="ECO:0000259" key="8">
    <source>
        <dbReference type="Pfam" id="PF02308"/>
    </source>
</evidence>
<name>A0A0D6JIJ3_9HYPH</name>
<feature type="transmembrane region" description="Helical" evidence="7">
    <location>
        <begin position="30"/>
        <end position="50"/>
    </location>
</feature>
<dbReference type="AlphaFoldDB" id="A0A0D6JIJ3"/>
<dbReference type="KEGG" id="fil:BN1229_v1_2703"/>
<keyword evidence="3" id="KW-1003">Cell membrane</keyword>
<dbReference type="PANTHER" id="PTHR33778">
    <property type="entry name" value="PROTEIN MGTC"/>
    <property type="match status" value="1"/>
</dbReference>
<evidence type="ECO:0000256" key="3">
    <source>
        <dbReference type="ARBA" id="ARBA00022475"/>
    </source>
</evidence>
<keyword evidence="10" id="KW-1185">Reference proteome</keyword>
<evidence type="ECO:0000313" key="10">
    <source>
        <dbReference type="Proteomes" id="UP000033187"/>
    </source>
</evidence>
<protein>
    <recommendedName>
        <fullName evidence="7">Protein MgtC</fullName>
    </recommendedName>
</protein>
<feature type="transmembrane region" description="Helical" evidence="7">
    <location>
        <begin position="94"/>
        <end position="127"/>
    </location>
</feature>
<dbReference type="InterPro" id="IPR003416">
    <property type="entry name" value="MgtC/SapB/SrpB/YhiD_fam"/>
</dbReference>
<keyword evidence="5 7" id="KW-1133">Transmembrane helix</keyword>
<feature type="transmembrane region" description="Helical" evidence="7">
    <location>
        <begin position="62"/>
        <end position="82"/>
    </location>
</feature>
<proteinExistence type="inferred from homology"/>